<sequence>MRRAGDDTSLPFDLAYVRTGQRGRTPVLVLPGGPGVASIRMYEPFRASATKHGLDVVMVDHRGVAFSRRDTSGRDLPPESMTLESAVDDLAAVLDAEGIEQVIVSGTSYGTYLAQAFGVRHPQRVAGMVLDSTVLTAEDHHEVRRNARRLLWEGADPATAEVASKIRILVERDGLDPLALGDAARLLYEFGGVALLDRYLEQLVRGQARATQRTIARLMSKEVAEGSPGIMEFDLVGRIAFRELQYHPEPDGLIFDPAPSMEEASHAHPPYAGEPFDLPAALPRFDWLTAVISGGRDLRTPRVVAERVASLLPDGVLVPIAEMGHSALDTHNEILLEVARAVRDGDRERLAELARSGGSEIRRRGASGLLGPILRALLAAEKPVAPLVRAATRR</sequence>
<feature type="domain" description="AB hydrolase-1" evidence="1">
    <location>
        <begin position="26"/>
        <end position="149"/>
    </location>
</feature>
<comment type="caution">
    <text evidence="2">The sequence shown here is derived from an EMBL/GenBank/DDBJ whole genome shotgun (WGS) entry which is preliminary data.</text>
</comment>
<dbReference type="RefSeq" id="WP_284302182.1">
    <property type="nucleotide sequence ID" value="NZ_BSUO01000001.1"/>
</dbReference>
<dbReference type="Gene3D" id="3.40.50.1820">
    <property type="entry name" value="alpha/beta hydrolase"/>
    <property type="match status" value="1"/>
</dbReference>
<dbReference type="Pfam" id="PF00561">
    <property type="entry name" value="Abhydrolase_1"/>
    <property type="match status" value="1"/>
</dbReference>
<keyword evidence="2" id="KW-0378">Hydrolase</keyword>
<dbReference type="Proteomes" id="UP001157126">
    <property type="component" value="Unassembled WGS sequence"/>
</dbReference>
<dbReference type="InterPro" id="IPR050471">
    <property type="entry name" value="AB_hydrolase"/>
</dbReference>
<keyword evidence="3" id="KW-1185">Reference proteome</keyword>
<dbReference type="PANTHER" id="PTHR43433:SF5">
    <property type="entry name" value="AB HYDROLASE-1 DOMAIN-CONTAINING PROTEIN"/>
    <property type="match status" value="1"/>
</dbReference>
<dbReference type="InterPro" id="IPR029058">
    <property type="entry name" value="AB_hydrolase_fold"/>
</dbReference>
<evidence type="ECO:0000313" key="2">
    <source>
        <dbReference type="EMBL" id="GMA38085.1"/>
    </source>
</evidence>
<name>A0ABQ6IL59_9MICO</name>
<protein>
    <submittedName>
        <fullName evidence="2">Alpha/beta hydrolase</fullName>
    </submittedName>
</protein>
<evidence type="ECO:0000313" key="3">
    <source>
        <dbReference type="Proteomes" id="UP001157126"/>
    </source>
</evidence>
<dbReference type="SUPFAM" id="SSF53474">
    <property type="entry name" value="alpha/beta-Hydrolases"/>
    <property type="match status" value="1"/>
</dbReference>
<reference evidence="3" key="1">
    <citation type="journal article" date="2019" name="Int. J. Syst. Evol. Microbiol.">
        <title>The Global Catalogue of Microorganisms (GCM) 10K type strain sequencing project: providing services to taxonomists for standard genome sequencing and annotation.</title>
        <authorList>
            <consortium name="The Broad Institute Genomics Platform"/>
            <consortium name="The Broad Institute Genome Sequencing Center for Infectious Disease"/>
            <person name="Wu L."/>
            <person name="Ma J."/>
        </authorList>
    </citation>
    <scope>NUCLEOTIDE SEQUENCE [LARGE SCALE GENOMIC DNA]</scope>
    <source>
        <strain evidence="3">NBRC 113072</strain>
    </source>
</reference>
<accession>A0ABQ6IL59</accession>
<proteinExistence type="predicted"/>
<dbReference type="GO" id="GO:0016787">
    <property type="term" value="F:hydrolase activity"/>
    <property type="evidence" value="ECO:0007669"/>
    <property type="project" value="UniProtKB-KW"/>
</dbReference>
<gene>
    <name evidence="2" type="ORF">GCM10025883_01300</name>
</gene>
<organism evidence="2 3">
    <name type="scientific">Mobilicoccus caccae</name>
    <dbReference type="NCBI Taxonomy" id="1859295"/>
    <lineage>
        <taxon>Bacteria</taxon>
        <taxon>Bacillati</taxon>
        <taxon>Actinomycetota</taxon>
        <taxon>Actinomycetes</taxon>
        <taxon>Micrococcales</taxon>
        <taxon>Dermatophilaceae</taxon>
        <taxon>Mobilicoccus</taxon>
    </lineage>
</organism>
<dbReference type="PANTHER" id="PTHR43433">
    <property type="entry name" value="HYDROLASE, ALPHA/BETA FOLD FAMILY PROTEIN"/>
    <property type="match status" value="1"/>
</dbReference>
<dbReference type="EMBL" id="BSUO01000001">
    <property type="protein sequence ID" value="GMA38085.1"/>
    <property type="molecule type" value="Genomic_DNA"/>
</dbReference>
<evidence type="ECO:0000259" key="1">
    <source>
        <dbReference type="Pfam" id="PF00561"/>
    </source>
</evidence>
<dbReference type="InterPro" id="IPR000073">
    <property type="entry name" value="AB_hydrolase_1"/>
</dbReference>